<feature type="transmembrane region" description="Helical" evidence="1">
    <location>
        <begin position="7"/>
        <end position="26"/>
    </location>
</feature>
<reference evidence="2" key="1">
    <citation type="submission" date="2019-07" db="EMBL/GenBank/DDBJ databases">
        <title>Annotation for the trematode Paragonimus miyazaki's.</title>
        <authorList>
            <person name="Choi Y.-J."/>
        </authorList>
    </citation>
    <scope>NUCLEOTIDE SEQUENCE</scope>
    <source>
        <strain evidence="2">Japan</strain>
    </source>
</reference>
<organism evidence="2 3">
    <name type="scientific">Paragonimus skrjabini miyazakii</name>
    <dbReference type="NCBI Taxonomy" id="59628"/>
    <lineage>
        <taxon>Eukaryota</taxon>
        <taxon>Metazoa</taxon>
        <taxon>Spiralia</taxon>
        <taxon>Lophotrochozoa</taxon>
        <taxon>Platyhelminthes</taxon>
        <taxon>Trematoda</taxon>
        <taxon>Digenea</taxon>
        <taxon>Plagiorchiida</taxon>
        <taxon>Troglotremata</taxon>
        <taxon>Troglotrematidae</taxon>
        <taxon>Paragonimus</taxon>
    </lineage>
</organism>
<dbReference type="AlphaFoldDB" id="A0A8S9YZ61"/>
<keyword evidence="1" id="KW-0472">Membrane</keyword>
<feature type="transmembrane region" description="Helical" evidence="1">
    <location>
        <begin position="42"/>
        <end position="65"/>
    </location>
</feature>
<dbReference type="Proteomes" id="UP000822476">
    <property type="component" value="Unassembled WGS sequence"/>
</dbReference>
<evidence type="ECO:0000313" key="3">
    <source>
        <dbReference type="Proteomes" id="UP000822476"/>
    </source>
</evidence>
<gene>
    <name evidence="2" type="ORF">EG68_02764</name>
</gene>
<feature type="transmembrane region" description="Helical" evidence="1">
    <location>
        <begin position="113"/>
        <end position="133"/>
    </location>
</feature>
<sequence>MGLLGKILVIVACAVGIVCTLGAIITNRDRLTSNNQTGSEKAAASCMFIAFFIFAGIAILIFITLCCSCSDVIVGIVAAVAGAAALVFAIGSYGAYHKPLIDIGTRLPLVSEWLFGGIVSGAGLLLVALTLAVS</sequence>
<evidence type="ECO:0000313" key="2">
    <source>
        <dbReference type="EMBL" id="KAF7260435.1"/>
    </source>
</evidence>
<name>A0A8S9YZ61_9TREM</name>
<feature type="transmembrane region" description="Helical" evidence="1">
    <location>
        <begin position="72"/>
        <end position="93"/>
    </location>
</feature>
<evidence type="ECO:0000256" key="1">
    <source>
        <dbReference type="SAM" id="Phobius"/>
    </source>
</evidence>
<keyword evidence="3" id="KW-1185">Reference proteome</keyword>
<protein>
    <submittedName>
        <fullName evidence="2">Uncharacterized protein</fullName>
    </submittedName>
</protein>
<comment type="caution">
    <text evidence="2">The sequence shown here is derived from an EMBL/GenBank/DDBJ whole genome shotgun (WGS) entry which is preliminary data.</text>
</comment>
<dbReference type="EMBL" id="JTDE01000746">
    <property type="protein sequence ID" value="KAF7260435.1"/>
    <property type="molecule type" value="Genomic_DNA"/>
</dbReference>
<keyword evidence="1" id="KW-1133">Transmembrane helix</keyword>
<accession>A0A8S9YZ61</accession>
<dbReference type="OrthoDB" id="6274614at2759"/>
<proteinExistence type="predicted"/>
<keyword evidence="1" id="KW-0812">Transmembrane</keyword>